<evidence type="ECO:0000256" key="1">
    <source>
        <dbReference type="SAM" id="SignalP"/>
    </source>
</evidence>
<dbReference type="PANTHER" id="PTHR48171:SF1">
    <property type="entry name" value="VACUOLAR PROTEIN SORTING-ASSOCIATED PROTEIN 62"/>
    <property type="match status" value="1"/>
</dbReference>
<evidence type="ECO:0000313" key="2">
    <source>
        <dbReference type="EMBL" id="WDE01248.1"/>
    </source>
</evidence>
<keyword evidence="3" id="KW-1185">Reference proteome</keyword>
<accession>A0AAE9YUV7</accession>
<dbReference type="RefSeq" id="WP_053042858.1">
    <property type="nucleotide sequence ID" value="NZ_CP059735.1"/>
</dbReference>
<gene>
    <name evidence="2" type="ORF">SG35_011740</name>
</gene>
<evidence type="ECO:0000313" key="3">
    <source>
        <dbReference type="Proteomes" id="UP000032568"/>
    </source>
</evidence>
<dbReference type="AlphaFoldDB" id="A0AAE9YUV7"/>
<reference evidence="2 3" key="1">
    <citation type="journal article" date="2015" name="Genome Announc.">
        <title>Draft Genome Sequences of Marine Isolates of Thalassomonas viridans and Thalassomonas actiniarum.</title>
        <authorList>
            <person name="Olonade I."/>
            <person name="van Zyl L.J."/>
            <person name="Trindade M."/>
        </authorList>
    </citation>
    <scope>NUCLEOTIDE SEQUENCE [LARGE SCALE GENOMIC DNA]</scope>
    <source>
        <strain evidence="2 3">A5K-106</strain>
    </source>
</reference>
<reference evidence="2 3" key="2">
    <citation type="journal article" date="2022" name="Mar. Drugs">
        <title>Bioassay-Guided Fractionation Leads to the Detection of Cholic Acid Generated by the Rare Thalassomonas sp.</title>
        <authorList>
            <person name="Pheiffer F."/>
            <person name="Schneider Y.K."/>
            <person name="Hansen E.H."/>
            <person name="Andersen J.H."/>
            <person name="Isaksson J."/>
            <person name="Busche T."/>
            <person name="R C."/>
            <person name="Kalinowski J."/>
            <person name="Zyl L.V."/>
            <person name="Trindade M."/>
        </authorList>
    </citation>
    <scope>NUCLEOTIDE SEQUENCE [LARGE SCALE GENOMIC DNA]</scope>
    <source>
        <strain evidence="2 3">A5K-106</strain>
    </source>
</reference>
<dbReference type="EMBL" id="CP059735">
    <property type="protein sequence ID" value="WDE01248.1"/>
    <property type="molecule type" value="Genomic_DNA"/>
</dbReference>
<keyword evidence="1" id="KW-0732">Signal</keyword>
<feature type="signal peptide" evidence="1">
    <location>
        <begin position="1"/>
        <end position="25"/>
    </location>
</feature>
<dbReference type="Proteomes" id="UP000032568">
    <property type="component" value="Chromosome"/>
</dbReference>
<dbReference type="PANTHER" id="PTHR48171">
    <property type="entry name" value="DUF946 FAMILY PROTEIN"/>
    <property type="match status" value="1"/>
</dbReference>
<dbReference type="Pfam" id="PF06101">
    <property type="entry name" value="Vps62"/>
    <property type="match status" value="2"/>
</dbReference>
<organism evidence="2 3">
    <name type="scientific">Thalassomonas actiniarum</name>
    <dbReference type="NCBI Taxonomy" id="485447"/>
    <lineage>
        <taxon>Bacteria</taxon>
        <taxon>Pseudomonadati</taxon>
        <taxon>Pseudomonadota</taxon>
        <taxon>Gammaproteobacteria</taxon>
        <taxon>Alteromonadales</taxon>
        <taxon>Colwelliaceae</taxon>
        <taxon>Thalassomonas</taxon>
    </lineage>
</organism>
<feature type="chain" id="PRO_5042144079" evidence="1">
    <location>
        <begin position="26"/>
        <end position="521"/>
    </location>
</feature>
<dbReference type="InterPro" id="IPR009291">
    <property type="entry name" value="Vps62"/>
</dbReference>
<proteinExistence type="predicted"/>
<name>A0AAE9YUV7_9GAMM</name>
<protein>
    <submittedName>
        <fullName evidence="2">Vps62-related protein</fullName>
    </submittedName>
</protein>
<sequence length="521" mass="57182">MKHKNKISITSLALALCTFTGNALADEVKLVAKPVTQFDWIYDDHDTGADGDISIWRPNLSHARFNDGDYYSLGDVAMSSHGTPPKMALAVKAVAADALAPPISYVKVWDDSGSGGSHDVIFWKPVAPSGYTCLGDVAIRSYSQSPDTNWIRCVKTEYLRTASYQKLWDDSGSGADDDAGVWQATPASGDETGLAVNTFISRRSHNVDGQQFFVLDKQKLPGLGFNQQPSSDADWTAMAKTFAPLVYLHHEDEFLPSSVPHFTPDTSPFSGYNANIADSNGFLSTGLNCAICTNQAFLYGQNPESASVPVYASIITKNSPSTTTNGITPSDTVTDIVYWMFYPYNRGKWINPILWDTTWYGNHVGDWEHLTVRFVNGYPYQVYLSQHGDGSTYLFGDKNLALTASNTGEFGAEVYSAKGSHALYAFAGSYTYQSINIVVDSIDLTDHTSRGKAWHTSDNVEVMFYQTPGQYTGNFAWMNYTGRWGNSEQACISTIGVCRLEDGPTGPIRKNALNPGYFNLD</sequence>
<dbReference type="KEGG" id="tact:SG35_011740"/>